<dbReference type="GO" id="GO:0003677">
    <property type="term" value="F:DNA binding"/>
    <property type="evidence" value="ECO:0007669"/>
    <property type="project" value="UniProtKB-KW"/>
</dbReference>
<sequence length="241" mass="27825">MDYIYQKSRYLVVIDQIKDKIKNGELEPGERLPSETDFAKQLHVSRTTLREALRILEEENIITRKHGIGTFVNKRPVISGGIEELFSVTNLIEREGKTPGTELLFSGYVEPQEEEINELKLQKNEMVLLVKRVRTANGMPLVYCIDKIPAHLFPGGYQLNDESLFDFLEEEANVRITHAKAFIETMGYHEEISDILKCESGTPLLILKQVHYASNDEPVLYSINFFRADQISFNVFRKRIF</sequence>
<dbReference type="Pfam" id="PF00392">
    <property type="entry name" value="GntR"/>
    <property type="match status" value="1"/>
</dbReference>
<dbReference type="InterPro" id="IPR028978">
    <property type="entry name" value="Chorismate_lyase_/UTRA_dom_sf"/>
</dbReference>
<keyword evidence="1" id="KW-0805">Transcription regulation</keyword>
<evidence type="ECO:0000313" key="6">
    <source>
        <dbReference type="Proteomes" id="UP000199159"/>
    </source>
</evidence>
<dbReference type="Gene3D" id="3.40.1410.10">
    <property type="entry name" value="Chorismate lyase-like"/>
    <property type="match status" value="1"/>
</dbReference>
<evidence type="ECO:0000313" key="5">
    <source>
        <dbReference type="EMBL" id="SDP84103.1"/>
    </source>
</evidence>
<feature type="domain" description="HTH gntR-type" evidence="4">
    <location>
        <begin position="7"/>
        <end position="75"/>
    </location>
</feature>
<dbReference type="Pfam" id="PF07702">
    <property type="entry name" value="UTRA"/>
    <property type="match status" value="1"/>
</dbReference>
<dbReference type="SUPFAM" id="SSF64288">
    <property type="entry name" value="Chorismate lyase-like"/>
    <property type="match status" value="1"/>
</dbReference>
<dbReference type="PRINTS" id="PR00035">
    <property type="entry name" value="HTHGNTR"/>
</dbReference>
<dbReference type="GO" id="GO:0045892">
    <property type="term" value="P:negative regulation of DNA-templated transcription"/>
    <property type="evidence" value="ECO:0007669"/>
    <property type="project" value="TreeGrafter"/>
</dbReference>
<dbReference type="SMART" id="SM00866">
    <property type="entry name" value="UTRA"/>
    <property type="match status" value="1"/>
</dbReference>
<dbReference type="EMBL" id="FNJU01000008">
    <property type="protein sequence ID" value="SDP84103.1"/>
    <property type="molecule type" value="Genomic_DNA"/>
</dbReference>
<dbReference type="Proteomes" id="UP000199159">
    <property type="component" value="Unassembled WGS sequence"/>
</dbReference>
<dbReference type="CDD" id="cd07377">
    <property type="entry name" value="WHTH_GntR"/>
    <property type="match status" value="1"/>
</dbReference>
<dbReference type="SUPFAM" id="SSF46785">
    <property type="entry name" value="Winged helix' DNA-binding domain"/>
    <property type="match status" value="1"/>
</dbReference>
<protein>
    <submittedName>
        <fullName evidence="5">Transcriptional regulator, GntR family</fullName>
    </submittedName>
</protein>
<dbReference type="PANTHER" id="PTHR44846">
    <property type="entry name" value="MANNOSYL-D-GLYCERATE TRANSPORT/METABOLISM SYSTEM REPRESSOR MNGR-RELATED"/>
    <property type="match status" value="1"/>
</dbReference>
<dbReference type="SMART" id="SM00345">
    <property type="entry name" value="HTH_GNTR"/>
    <property type="match status" value="1"/>
</dbReference>
<dbReference type="Gene3D" id="1.10.10.10">
    <property type="entry name" value="Winged helix-like DNA-binding domain superfamily/Winged helix DNA-binding domain"/>
    <property type="match status" value="1"/>
</dbReference>
<evidence type="ECO:0000256" key="3">
    <source>
        <dbReference type="ARBA" id="ARBA00023163"/>
    </source>
</evidence>
<evidence type="ECO:0000256" key="1">
    <source>
        <dbReference type="ARBA" id="ARBA00023015"/>
    </source>
</evidence>
<reference evidence="6" key="1">
    <citation type="submission" date="2016-10" db="EMBL/GenBank/DDBJ databases">
        <authorList>
            <person name="Varghese N."/>
            <person name="Submissions S."/>
        </authorList>
    </citation>
    <scope>NUCLEOTIDE SEQUENCE [LARGE SCALE GENOMIC DNA]</scope>
    <source>
        <strain evidence="6">IBRC-M10078</strain>
    </source>
</reference>
<keyword evidence="2" id="KW-0238">DNA-binding</keyword>
<keyword evidence="3" id="KW-0804">Transcription</keyword>
<dbReference type="AlphaFoldDB" id="A0A1H0W0S2"/>
<dbReference type="PANTHER" id="PTHR44846:SF17">
    <property type="entry name" value="GNTR-FAMILY TRANSCRIPTIONAL REGULATOR"/>
    <property type="match status" value="1"/>
</dbReference>
<name>A0A1H0W0S2_9BACI</name>
<evidence type="ECO:0000259" key="4">
    <source>
        <dbReference type="PROSITE" id="PS50949"/>
    </source>
</evidence>
<proteinExistence type="predicted"/>
<dbReference type="InterPro" id="IPR000524">
    <property type="entry name" value="Tscrpt_reg_HTH_GntR"/>
</dbReference>
<keyword evidence="6" id="KW-1185">Reference proteome</keyword>
<gene>
    <name evidence="5" type="ORF">SAMN05216565_108141</name>
</gene>
<dbReference type="InterPro" id="IPR011663">
    <property type="entry name" value="UTRA"/>
</dbReference>
<dbReference type="PROSITE" id="PS50949">
    <property type="entry name" value="HTH_GNTR"/>
    <property type="match status" value="1"/>
</dbReference>
<dbReference type="InterPro" id="IPR050679">
    <property type="entry name" value="Bact_HTH_transcr_reg"/>
</dbReference>
<dbReference type="InterPro" id="IPR036388">
    <property type="entry name" value="WH-like_DNA-bd_sf"/>
</dbReference>
<dbReference type="RefSeq" id="WP_090856392.1">
    <property type="nucleotide sequence ID" value="NZ_FNJU01000008.1"/>
</dbReference>
<dbReference type="OrthoDB" id="149756at2"/>
<organism evidence="5 6">
    <name type="scientific">Litchfieldia salsa</name>
    <dbReference type="NCBI Taxonomy" id="930152"/>
    <lineage>
        <taxon>Bacteria</taxon>
        <taxon>Bacillati</taxon>
        <taxon>Bacillota</taxon>
        <taxon>Bacilli</taxon>
        <taxon>Bacillales</taxon>
        <taxon>Bacillaceae</taxon>
        <taxon>Litchfieldia</taxon>
    </lineage>
</organism>
<dbReference type="InterPro" id="IPR036390">
    <property type="entry name" value="WH_DNA-bd_sf"/>
</dbReference>
<dbReference type="GO" id="GO:0003700">
    <property type="term" value="F:DNA-binding transcription factor activity"/>
    <property type="evidence" value="ECO:0007669"/>
    <property type="project" value="InterPro"/>
</dbReference>
<evidence type="ECO:0000256" key="2">
    <source>
        <dbReference type="ARBA" id="ARBA00023125"/>
    </source>
</evidence>
<dbReference type="STRING" id="930152.SAMN05216565_108141"/>
<accession>A0A1H0W0S2</accession>